<dbReference type="EMBL" id="CP071880">
    <property type="protein sequence ID" value="QTE50960.1"/>
    <property type="molecule type" value="Genomic_DNA"/>
</dbReference>
<evidence type="ECO:0000313" key="5">
    <source>
        <dbReference type="Proteomes" id="UP000663940"/>
    </source>
</evidence>
<evidence type="ECO:0000313" key="4">
    <source>
        <dbReference type="Proteomes" id="UP000250557"/>
    </source>
</evidence>
<dbReference type="RefSeq" id="WP_112653008.1">
    <property type="nucleotide sequence ID" value="NZ_CP043451.1"/>
</dbReference>
<evidence type="ECO:0000313" key="2">
    <source>
        <dbReference type="EMBL" id="QEM06509.1"/>
    </source>
</evidence>
<organism evidence="2 4">
    <name type="scientific">Mucilaginibacter rubeus</name>
    <dbReference type="NCBI Taxonomy" id="2027860"/>
    <lineage>
        <taxon>Bacteria</taxon>
        <taxon>Pseudomonadati</taxon>
        <taxon>Bacteroidota</taxon>
        <taxon>Sphingobacteriia</taxon>
        <taxon>Sphingobacteriales</taxon>
        <taxon>Sphingobacteriaceae</taxon>
        <taxon>Mucilaginibacter</taxon>
    </lineage>
</organism>
<dbReference type="Pfam" id="PF25199">
    <property type="entry name" value="nSTAND_NTPase5"/>
    <property type="match status" value="1"/>
</dbReference>
<dbReference type="SUPFAM" id="SSF52540">
    <property type="entry name" value="P-loop containing nucleoside triphosphate hydrolases"/>
    <property type="match status" value="1"/>
</dbReference>
<evidence type="ECO:0000259" key="1">
    <source>
        <dbReference type="Pfam" id="PF25199"/>
    </source>
</evidence>
<dbReference type="InterPro" id="IPR057574">
    <property type="entry name" value="nSTAND_NTPase5_dom"/>
</dbReference>
<keyword evidence="5" id="KW-1185">Reference proteome</keyword>
<dbReference type="Proteomes" id="UP000663940">
    <property type="component" value="Chromosome"/>
</dbReference>
<gene>
    <name evidence="2" type="ORF">DIU31_024440</name>
    <name evidence="3" type="ORF">J3L21_02990</name>
</gene>
<protein>
    <recommendedName>
        <fullName evidence="1">Novel STAND NTPase 5 domain-containing protein</fullName>
    </recommendedName>
</protein>
<feature type="domain" description="Novel STAND NTPase 5" evidence="1">
    <location>
        <begin position="271"/>
        <end position="402"/>
    </location>
</feature>
<sequence length="1320" mass="151642">MSKKQHKKKPAQPVAAATKLPIDNLNAIADKRTGGAINISGITYQTLYATYTLLKEFAGEYSDAGVRLEGLEDIDLNKGWLDLNGQELIQLKSSINSLDAAGFVEMGVLRNFLEVYRLDKAYKFRFVYNMNIAAGNLESLVAQKLKGNSLDYWQQKIGALAKDIPDFRLEDFLARVSFEKVTAEMLFTRSVSLLLDKYKVNPGTELQYLKSIFYLALEWSKDRSSVNHRIFRQAMQQVTDAFYKGPINQAVVNGWIVPVKFLPDTNTDAAAYFDGKAARPEHIASQLPARRPVWERHLQEQLESVDVALIKSSSGQGKSTLAWQTAFNLSPKYTVYQLLHAQLAEYTEPIVDFIKSRVQIGESPLIVLDGLDQQLQHWTAVVLRLTAFPVKFLLTAREEDWYSFSNDLSKINIQITNIALKEDEAKSIYQQLKEKKKVHVGNKNWQTSWEQIREKGLLIEFTYLLTKGEMIAERLTAQIKKLNAGERDSAAKIELLRMIGFADILGIRLKSKTLLKHIQDTTGISGDRGELLKELELEYFVKFGEQYVEGLHPVRSAHLVKLLHEYVAAEDSLMSLLGIIGPEYYAQFAVGALDHVSDKQQFLKNTAEIIACKRLIDMVAVIDGLMKREPQLYWEKNEETFDKVFENGGLEVFIADTLPFMQLNMIARLLESFGDEYKNPSTLLDNLRALSKYNFQNSDVASFIRLLETALGKKEISEREGLSRLLKWIDKVEHSNKLSVNITEVDLLNALEGMDLAAADELFYYFRATQPVRYKSFTTLHKNAIFSWLKRATDTVSVEEQGNNLHLQYVHDPDKNKLNEQSVVRIEVFHSFFPDYDEYHTDLIYLPFPNEEIFKVTRTDAHKEMPAKNLFDPFEVQINQTWSRTILKNYEAESVYDWQNEFIALRKTLLEFTKRCTQFVEFLIENNEARKKPAVQHLIQVSNEALTMIRIRKRFPDQSNREEDALFKKQYREIDEWVLGSQNFINQFSLLVLKEPNQHLTLINLRKMVLKLANAQRGFHDISGENNTYFTLNELENEETTWYWRLRATVEYFEKFRDTSVNAAKAAVSSWWANDQTERLLILQEGLRIIGEKSPYNFLPPSAINEDEYGRTAAIGVIGLPEDPVEMENQLFEMIWTLVPLSSLDILTYDLIIVREGKASGGVRVQQTYLEKLLNLNDTGEFEPSEFGNPIPINLEPETVALLPGVFMPDISGMNLTQDFSKTITALWQLQQYRTFLDPAKPVEQQWFDALEQDYRHKVDRLLSQLEETEKADCEILAPLYEQIFNTKAQVPTSLLVDTLMKKVLDINEQIFQQNGTSGN</sequence>
<proteinExistence type="predicted"/>
<dbReference type="EMBL" id="CP043451">
    <property type="protein sequence ID" value="QEM06509.1"/>
    <property type="molecule type" value="Genomic_DNA"/>
</dbReference>
<accession>A0AAE6JIV2</accession>
<dbReference type="Proteomes" id="UP000250557">
    <property type="component" value="Chromosome"/>
</dbReference>
<name>A0AAE6JIV2_9SPHI</name>
<dbReference type="InterPro" id="IPR027417">
    <property type="entry name" value="P-loop_NTPase"/>
</dbReference>
<reference evidence="3 5" key="2">
    <citation type="submission" date="2021-03" db="EMBL/GenBank/DDBJ databases">
        <title>Mucilaginibacter strains isolated from gold and copper mining confer multi heavy-metal resistance.</title>
        <authorList>
            <person name="Li Y."/>
        </authorList>
    </citation>
    <scope>NUCLEOTIDE SEQUENCE [LARGE SCALE GENOMIC DNA]</scope>
    <source>
        <strain evidence="3 5">P2-4</strain>
    </source>
</reference>
<evidence type="ECO:0000313" key="3">
    <source>
        <dbReference type="EMBL" id="QTE50960.1"/>
    </source>
</evidence>
<reference evidence="2 4" key="1">
    <citation type="submission" date="2019-08" db="EMBL/GenBank/DDBJ databases">
        <title>Comparative genome analysis confer to the adaptation heavy metal polluted environment.</title>
        <authorList>
            <person name="Li Y."/>
        </authorList>
    </citation>
    <scope>NUCLEOTIDE SEQUENCE [LARGE SCALE GENOMIC DNA]</scope>
    <source>
        <strain evidence="2 4">P2</strain>
    </source>
</reference>